<dbReference type="OrthoDB" id="277802at2759"/>
<proteinExistence type="predicted"/>
<dbReference type="PROSITE" id="PS50102">
    <property type="entry name" value="RRM"/>
    <property type="match status" value="1"/>
</dbReference>
<dbReference type="EMBL" id="KV453931">
    <property type="protein sequence ID" value="ODV73366.1"/>
    <property type="molecule type" value="Genomic_DNA"/>
</dbReference>
<protein>
    <submittedName>
        <fullName evidence="3">U1a spliceosomal ProteinHEPATITIS delta virus genomic ribozyme complex</fullName>
    </submittedName>
</protein>
<evidence type="ECO:0000313" key="3">
    <source>
        <dbReference type="EMBL" id="ODV73366.1"/>
    </source>
</evidence>
<dbReference type="GO" id="GO:0003723">
    <property type="term" value="F:RNA binding"/>
    <property type="evidence" value="ECO:0007669"/>
    <property type="project" value="UniProtKB-UniRule"/>
</dbReference>
<dbReference type="AlphaFoldDB" id="A0A1E4S1I6"/>
<keyword evidence="1" id="KW-0694">RNA-binding</keyword>
<dbReference type="OMA" id="HIVFYDA"/>
<dbReference type="GeneID" id="30987108"/>
<keyword evidence="4" id="KW-1185">Reference proteome</keyword>
<feature type="domain" description="RRM" evidence="2">
    <location>
        <begin position="8"/>
        <end position="85"/>
    </location>
</feature>
<dbReference type="InterPro" id="IPR035979">
    <property type="entry name" value="RBD_domain_sf"/>
</dbReference>
<organism evidence="3 4">
    <name type="scientific">Cyberlindnera jadinii (strain ATCC 18201 / CBS 1600 / BCRC 20928 / JCM 3617 / NBRC 0987 / NRRL Y-1542)</name>
    <name type="common">Torula yeast</name>
    <name type="synonym">Candida utilis</name>
    <dbReference type="NCBI Taxonomy" id="983966"/>
    <lineage>
        <taxon>Eukaryota</taxon>
        <taxon>Fungi</taxon>
        <taxon>Dikarya</taxon>
        <taxon>Ascomycota</taxon>
        <taxon>Saccharomycotina</taxon>
        <taxon>Saccharomycetes</taxon>
        <taxon>Phaffomycetales</taxon>
        <taxon>Phaffomycetaceae</taxon>
        <taxon>Cyberlindnera</taxon>
    </lineage>
</organism>
<dbReference type="Gene3D" id="3.30.70.330">
    <property type="match status" value="1"/>
</dbReference>
<dbReference type="SMART" id="SM00360">
    <property type="entry name" value="RRM"/>
    <property type="match status" value="1"/>
</dbReference>
<accession>A0A1E4S1I6</accession>
<evidence type="ECO:0000313" key="4">
    <source>
        <dbReference type="Proteomes" id="UP000094389"/>
    </source>
</evidence>
<dbReference type="Proteomes" id="UP000094389">
    <property type="component" value="Unassembled WGS sequence"/>
</dbReference>
<dbReference type="RefSeq" id="XP_020070405.1">
    <property type="nucleotide sequence ID" value="XM_020212712.1"/>
</dbReference>
<dbReference type="STRING" id="983966.A0A1E4S1I6"/>
<evidence type="ECO:0000259" key="2">
    <source>
        <dbReference type="PROSITE" id="PS50102"/>
    </source>
</evidence>
<evidence type="ECO:0000256" key="1">
    <source>
        <dbReference type="PROSITE-ProRule" id="PRU00176"/>
    </source>
</evidence>
<dbReference type="InterPro" id="IPR000504">
    <property type="entry name" value="RRM_dom"/>
</dbReference>
<gene>
    <name evidence="3" type="ORF">CYBJADRAFT_127686</name>
</gene>
<reference evidence="3 4" key="1">
    <citation type="journal article" date="2016" name="Proc. Natl. Acad. Sci. U.S.A.">
        <title>Comparative genomics of biotechnologically important yeasts.</title>
        <authorList>
            <person name="Riley R."/>
            <person name="Haridas S."/>
            <person name="Wolfe K.H."/>
            <person name="Lopes M.R."/>
            <person name="Hittinger C.T."/>
            <person name="Goeker M."/>
            <person name="Salamov A.A."/>
            <person name="Wisecaver J.H."/>
            <person name="Long T.M."/>
            <person name="Calvey C.H."/>
            <person name="Aerts A.L."/>
            <person name="Barry K.W."/>
            <person name="Choi C."/>
            <person name="Clum A."/>
            <person name="Coughlan A.Y."/>
            <person name="Deshpande S."/>
            <person name="Douglass A.P."/>
            <person name="Hanson S.J."/>
            <person name="Klenk H.-P."/>
            <person name="LaButti K.M."/>
            <person name="Lapidus A."/>
            <person name="Lindquist E.A."/>
            <person name="Lipzen A.M."/>
            <person name="Meier-Kolthoff J.P."/>
            <person name="Ohm R.A."/>
            <person name="Otillar R.P."/>
            <person name="Pangilinan J.L."/>
            <person name="Peng Y."/>
            <person name="Rokas A."/>
            <person name="Rosa C.A."/>
            <person name="Scheuner C."/>
            <person name="Sibirny A.A."/>
            <person name="Slot J.C."/>
            <person name="Stielow J.B."/>
            <person name="Sun H."/>
            <person name="Kurtzman C.P."/>
            <person name="Blackwell M."/>
            <person name="Grigoriev I.V."/>
            <person name="Jeffries T.W."/>
        </authorList>
    </citation>
    <scope>NUCLEOTIDE SEQUENCE [LARGE SCALE GENOMIC DNA]</scope>
    <source>
        <strain evidence="4">ATCC 18201 / CBS 1600 / BCRC 20928 / JCM 3617 / NBRC 0987 / NRRL Y-1542</strain>
    </source>
</reference>
<dbReference type="Pfam" id="PF00076">
    <property type="entry name" value="RRM_1"/>
    <property type="match status" value="1"/>
</dbReference>
<name>A0A1E4S1I6_CYBJN</name>
<dbReference type="SUPFAM" id="SSF54928">
    <property type="entry name" value="RNA-binding domain, RBD"/>
    <property type="match status" value="1"/>
</dbReference>
<sequence>MAEEHAKYTLYVNNLSDQLSLEKLRENLFVFFSTFGQVVDVIVSPNTRGQAFVLFAGVQDAKLALRSSQGEVLFGKPVQVAWAKEDAKKLESLKG</sequence>
<dbReference type="InterPro" id="IPR012677">
    <property type="entry name" value="Nucleotide-bd_a/b_plait_sf"/>
</dbReference>